<gene>
    <name evidence="10" type="ORF">PBIL07802_LOCUS22405</name>
    <name evidence="11" type="ORF">PBIL07802_LOCUS22407</name>
    <name evidence="12" type="ORF">PBIL07802_LOCUS22413</name>
</gene>
<dbReference type="InterPro" id="IPR003593">
    <property type="entry name" value="AAA+_ATPase"/>
</dbReference>
<organism evidence="10">
    <name type="scientific">Palpitomonas bilix</name>
    <dbReference type="NCBI Taxonomy" id="652834"/>
    <lineage>
        <taxon>Eukaryota</taxon>
        <taxon>Eukaryota incertae sedis</taxon>
    </lineage>
</organism>
<dbReference type="Gene3D" id="3.40.50.300">
    <property type="entry name" value="P-loop containing nucleotide triphosphate hydrolases"/>
    <property type="match status" value="1"/>
</dbReference>
<dbReference type="GO" id="GO:0016197">
    <property type="term" value="P:endosomal transport"/>
    <property type="evidence" value="ECO:0007669"/>
    <property type="project" value="TreeGrafter"/>
</dbReference>
<dbReference type="SUPFAM" id="SSF116846">
    <property type="entry name" value="MIT domain"/>
    <property type="match status" value="1"/>
</dbReference>
<keyword evidence="4" id="KW-0967">Endosome</keyword>
<evidence type="ECO:0000256" key="8">
    <source>
        <dbReference type="SAM" id="MobiDB-lite"/>
    </source>
</evidence>
<evidence type="ECO:0000313" key="10">
    <source>
        <dbReference type="EMBL" id="CAE0260126.1"/>
    </source>
</evidence>
<dbReference type="AlphaFoldDB" id="A0A7S3DKG6"/>
<name>A0A7S3DKG6_9EUKA</name>
<dbReference type="FunFam" id="3.40.50.300:FF:000043">
    <property type="entry name" value="Vacuolar protein sorting-associated protein 4"/>
    <property type="match status" value="1"/>
</dbReference>
<keyword evidence="3 7" id="KW-0547">Nucleotide-binding</keyword>
<feature type="region of interest" description="Disordered" evidence="8">
    <location>
        <begin position="45"/>
        <end position="87"/>
    </location>
</feature>
<dbReference type="SMART" id="SM00382">
    <property type="entry name" value="AAA"/>
    <property type="match status" value="1"/>
</dbReference>
<evidence type="ECO:0000256" key="2">
    <source>
        <dbReference type="ARBA" id="ARBA00006914"/>
    </source>
</evidence>
<sequence length="431" mass="48703">MELYMTGINWLQAAIKYEKNQTSKGKMKEWLNQYLTRAEKLKKFLNEEEPQKDETQPAEGGAAAKPKKSGKKGGGGGGDDDDDHDKMKKSLSSAIVGEKPNVKWDDVAGLEQAKGALKESVILPIRFPQLFTGNRKPWKGILMYGPPGTGKSYLAKAVATEADSTFFSLSSADLVSKWLGESEKQVRTMFEMAREQKPSIVFIDEIDSLASARSDNESESSRRIKTEFLVQMDGVGQGLDGVLILGATNLPWNIDSAILRRFQKRIYIPLPDFPGRRVMLDIRIGKTPVDLDKEQLDEIASKTDGYSGSDITNLVQDAIMGPVRRLQRATHFKQIAVDGKQKWTACSPGERGAEEKELMQVRSGLSGLKGIAFSHIFPQLSRSRRMNWKYQKLQWKIFWLHWRRLVRPLPQGIWLSLKNGLQNMEWMDRRV</sequence>
<dbReference type="Gene3D" id="1.10.8.60">
    <property type="match status" value="1"/>
</dbReference>
<protein>
    <recommendedName>
        <fullName evidence="9">AAA+ ATPase domain-containing protein</fullName>
    </recommendedName>
</protein>
<dbReference type="InterPro" id="IPR041569">
    <property type="entry name" value="AAA_lid_3"/>
</dbReference>
<evidence type="ECO:0000256" key="5">
    <source>
        <dbReference type="ARBA" id="ARBA00022840"/>
    </source>
</evidence>
<comment type="similarity">
    <text evidence="2 7">Belongs to the AAA ATPase family.</text>
</comment>
<comment type="subcellular location">
    <subcellularLocation>
        <location evidence="1">Endosome membrane</location>
        <topology evidence="1">Peripheral membrane protein</topology>
    </subcellularLocation>
</comment>
<keyword evidence="5 7" id="KW-0067">ATP-binding</keyword>
<dbReference type="GO" id="GO:0010008">
    <property type="term" value="C:endosome membrane"/>
    <property type="evidence" value="ECO:0007669"/>
    <property type="project" value="UniProtKB-SubCell"/>
</dbReference>
<dbReference type="InterPro" id="IPR003959">
    <property type="entry name" value="ATPase_AAA_core"/>
</dbReference>
<keyword evidence="6" id="KW-0472">Membrane</keyword>
<evidence type="ECO:0000313" key="12">
    <source>
        <dbReference type="EMBL" id="CAE0260134.1"/>
    </source>
</evidence>
<evidence type="ECO:0000313" key="11">
    <source>
        <dbReference type="EMBL" id="CAE0260128.1"/>
    </source>
</evidence>
<dbReference type="GO" id="GO:0007033">
    <property type="term" value="P:vacuole organization"/>
    <property type="evidence" value="ECO:0007669"/>
    <property type="project" value="TreeGrafter"/>
</dbReference>
<accession>A0A7S3DKG6</accession>
<evidence type="ECO:0000256" key="6">
    <source>
        <dbReference type="ARBA" id="ARBA00023136"/>
    </source>
</evidence>
<dbReference type="EMBL" id="HBIB01034601">
    <property type="protein sequence ID" value="CAE0260128.1"/>
    <property type="molecule type" value="Transcribed_RNA"/>
</dbReference>
<evidence type="ECO:0000256" key="7">
    <source>
        <dbReference type="RuleBase" id="RU003651"/>
    </source>
</evidence>
<evidence type="ECO:0000256" key="1">
    <source>
        <dbReference type="ARBA" id="ARBA00004481"/>
    </source>
</evidence>
<dbReference type="InterPro" id="IPR027417">
    <property type="entry name" value="P-loop_NTPase"/>
</dbReference>
<dbReference type="FunFam" id="1.10.8.60:FF:000015">
    <property type="entry name" value="vacuolar protein sorting-associated protein 4A"/>
    <property type="match status" value="1"/>
</dbReference>
<dbReference type="Pfam" id="PF04212">
    <property type="entry name" value="MIT"/>
    <property type="match status" value="1"/>
</dbReference>
<dbReference type="GO" id="GO:0005524">
    <property type="term" value="F:ATP binding"/>
    <property type="evidence" value="ECO:0007669"/>
    <property type="project" value="UniProtKB-KW"/>
</dbReference>
<dbReference type="EMBL" id="HBIB01034599">
    <property type="protein sequence ID" value="CAE0260126.1"/>
    <property type="molecule type" value="Transcribed_RNA"/>
</dbReference>
<evidence type="ECO:0000259" key="9">
    <source>
        <dbReference type="SMART" id="SM00382"/>
    </source>
</evidence>
<dbReference type="Pfam" id="PF17862">
    <property type="entry name" value="AAA_lid_3"/>
    <property type="match status" value="1"/>
</dbReference>
<proteinExistence type="inferred from homology"/>
<dbReference type="InterPro" id="IPR036181">
    <property type="entry name" value="MIT_dom_sf"/>
</dbReference>
<evidence type="ECO:0000256" key="4">
    <source>
        <dbReference type="ARBA" id="ARBA00022753"/>
    </source>
</evidence>
<dbReference type="PANTHER" id="PTHR23074">
    <property type="entry name" value="AAA DOMAIN-CONTAINING"/>
    <property type="match status" value="1"/>
</dbReference>
<dbReference type="SUPFAM" id="SSF52540">
    <property type="entry name" value="P-loop containing nucleoside triphosphate hydrolases"/>
    <property type="match status" value="1"/>
</dbReference>
<evidence type="ECO:0000256" key="3">
    <source>
        <dbReference type="ARBA" id="ARBA00022741"/>
    </source>
</evidence>
<dbReference type="InterPro" id="IPR050304">
    <property type="entry name" value="MT-severing_AAA_ATPase"/>
</dbReference>
<dbReference type="PROSITE" id="PS00674">
    <property type="entry name" value="AAA"/>
    <property type="match status" value="1"/>
</dbReference>
<reference evidence="10" key="1">
    <citation type="submission" date="2021-01" db="EMBL/GenBank/DDBJ databases">
        <authorList>
            <person name="Corre E."/>
            <person name="Pelletier E."/>
            <person name="Niang G."/>
            <person name="Scheremetjew M."/>
            <person name="Finn R."/>
            <person name="Kale V."/>
            <person name="Holt S."/>
            <person name="Cochrane G."/>
            <person name="Meng A."/>
            <person name="Brown T."/>
            <person name="Cohen L."/>
        </authorList>
    </citation>
    <scope>NUCLEOTIDE SEQUENCE</scope>
    <source>
        <strain evidence="10">NIES-2562</strain>
    </source>
</reference>
<dbReference type="Pfam" id="PF00004">
    <property type="entry name" value="AAA"/>
    <property type="match status" value="1"/>
</dbReference>
<dbReference type="Gene3D" id="1.20.58.80">
    <property type="entry name" value="Phosphotransferase system, lactose/cellobiose-type IIA subunit"/>
    <property type="match status" value="1"/>
</dbReference>
<dbReference type="PANTHER" id="PTHR23074:SF83">
    <property type="entry name" value="VACUOLAR PROTEIN SORTING-ASSOCIATED PROTEIN 4A"/>
    <property type="match status" value="1"/>
</dbReference>
<dbReference type="GO" id="GO:0016887">
    <property type="term" value="F:ATP hydrolysis activity"/>
    <property type="evidence" value="ECO:0007669"/>
    <property type="project" value="InterPro"/>
</dbReference>
<feature type="domain" description="AAA+ ATPase" evidence="9">
    <location>
        <begin position="137"/>
        <end position="272"/>
    </location>
</feature>
<dbReference type="InterPro" id="IPR003960">
    <property type="entry name" value="ATPase_AAA_CS"/>
</dbReference>
<dbReference type="InterPro" id="IPR007330">
    <property type="entry name" value="MIT_dom"/>
</dbReference>
<dbReference type="EMBL" id="HBIB01034607">
    <property type="protein sequence ID" value="CAE0260134.1"/>
    <property type="molecule type" value="Transcribed_RNA"/>
</dbReference>